<dbReference type="Proteomes" id="UP000762676">
    <property type="component" value="Unassembled WGS sequence"/>
</dbReference>
<feature type="non-terminal residue" evidence="1">
    <location>
        <position position="115"/>
    </location>
</feature>
<accession>A0AAV4JMU1</accession>
<protein>
    <submittedName>
        <fullName evidence="1">Uncharacterized protein</fullName>
    </submittedName>
</protein>
<comment type="caution">
    <text evidence="1">The sequence shown here is derived from an EMBL/GenBank/DDBJ whole genome shotgun (WGS) entry which is preliminary data.</text>
</comment>
<evidence type="ECO:0000313" key="1">
    <source>
        <dbReference type="EMBL" id="GFS24122.1"/>
    </source>
</evidence>
<dbReference type="AlphaFoldDB" id="A0AAV4JMU1"/>
<dbReference type="EMBL" id="BMAT01003368">
    <property type="protein sequence ID" value="GFS24122.1"/>
    <property type="molecule type" value="Genomic_DNA"/>
</dbReference>
<proteinExistence type="predicted"/>
<organism evidence="1 2">
    <name type="scientific">Elysia marginata</name>
    <dbReference type="NCBI Taxonomy" id="1093978"/>
    <lineage>
        <taxon>Eukaryota</taxon>
        <taxon>Metazoa</taxon>
        <taxon>Spiralia</taxon>
        <taxon>Lophotrochozoa</taxon>
        <taxon>Mollusca</taxon>
        <taxon>Gastropoda</taxon>
        <taxon>Heterobranchia</taxon>
        <taxon>Euthyneura</taxon>
        <taxon>Panpulmonata</taxon>
        <taxon>Sacoglossa</taxon>
        <taxon>Placobranchoidea</taxon>
        <taxon>Plakobranchidae</taxon>
        <taxon>Elysia</taxon>
    </lineage>
</organism>
<gene>
    <name evidence="1" type="ORF">ElyMa_001655900</name>
</gene>
<sequence>MHLLSVIFVSSSGQTIQSEPLEVFLIDRSETTGGSMEDDHGSDTDQSNEEICLNYELIHLGLAVIQPSPIKRTKTIEKEPEPDLSGWNPLQEEFESYRNSYKVNTDDPGVALVGY</sequence>
<keyword evidence="2" id="KW-1185">Reference proteome</keyword>
<name>A0AAV4JMU1_9GAST</name>
<reference evidence="1 2" key="1">
    <citation type="journal article" date="2021" name="Elife">
        <title>Chloroplast acquisition without the gene transfer in kleptoplastic sea slugs, Plakobranchus ocellatus.</title>
        <authorList>
            <person name="Maeda T."/>
            <person name="Takahashi S."/>
            <person name="Yoshida T."/>
            <person name="Shimamura S."/>
            <person name="Takaki Y."/>
            <person name="Nagai Y."/>
            <person name="Toyoda A."/>
            <person name="Suzuki Y."/>
            <person name="Arimoto A."/>
            <person name="Ishii H."/>
            <person name="Satoh N."/>
            <person name="Nishiyama T."/>
            <person name="Hasebe M."/>
            <person name="Maruyama T."/>
            <person name="Minagawa J."/>
            <person name="Obokata J."/>
            <person name="Shigenobu S."/>
        </authorList>
    </citation>
    <scope>NUCLEOTIDE SEQUENCE [LARGE SCALE GENOMIC DNA]</scope>
</reference>
<evidence type="ECO:0000313" key="2">
    <source>
        <dbReference type="Proteomes" id="UP000762676"/>
    </source>
</evidence>